<name>A0A9Q1QYV8_9SOLA</name>
<comment type="caution">
    <text evidence="3">The sequence shown here is derived from an EMBL/GenBank/DDBJ whole genome shotgun (WGS) entry which is preliminary data.</text>
</comment>
<evidence type="ECO:0000313" key="3">
    <source>
        <dbReference type="EMBL" id="KAJ8530682.1"/>
    </source>
</evidence>
<feature type="repeat" description="PPR" evidence="2">
    <location>
        <begin position="403"/>
        <end position="437"/>
    </location>
</feature>
<keyword evidence="4" id="KW-1185">Reference proteome</keyword>
<dbReference type="FunFam" id="1.25.40.10:FF:000996">
    <property type="entry name" value="Small kernel1"/>
    <property type="match status" value="1"/>
</dbReference>
<dbReference type="NCBIfam" id="TIGR00756">
    <property type="entry name" value="PPR"/>
    <property type="match status" value="3"/>
</dbReference>
<dbReference type="OrthoDB" id="879807at2759"/>
<dbReference type="InterPro" id="IPR002885">
    <property type="entry name" value="PPR_rpt"/>
</dbReference>
<dbReference type="SUPFAM" id="SSF48452">
    <property type="entry name" value="TPR-like"/>
    <property type="match status" value="1"/>
</dbReference>
<sequence length="631" mass="71069">MITLSAIKFLKISTKTRSFYTSLTTNFIDLLQLSIESQSLKHAQQVHTKILQLGLDQNSVIATKLVSAYFACQNPVDSHLCFDNFEHNSEYLWNILINGYAKNKLFGQSIKLFNEMCKTEVTPDEFTFSGIVKILGELGDVVSGKIVHGRCMRNGIVLDTIVANSFMAMYSKCGIFQDSLKVFDEMPYRNISSFNVVIAGYMGVKERILDDKLWDFVKDMLFEGWKFDAFTVSTLLSLCGEVKNNWQYGKELHCYIVKSGLESDFIVCSDAHLGCCLIDMYSKSFRVELGRRVFDRLKHRNVFAWTAMINGYVLNGDFDEALILFKDMQVEGVEPNKVSLISILPACCSFDRLKGGKQIHAFSTRRVLNHEVSLCNALIDMYSKSGSLSCARRVFEHDCVTKDAISWSSMISAYSLHGNGRVAITLYEKMLQHGIKPDRISVVGVLSACARSGLVDEGIRIYDLAINDYDLEPTLEMCACIVDMLGKSGQFDRALNFIKTMPMGPGPSIWGALVNAAAIHGNSEVHNLAYRFLIQMEPENPSNYVSLSNSYASSQRWDVVAQVRTMMKDKGLKKFPGCSWISINTETHSFYVADKSHPCSLVIYEMLDQLILAMKRDDYGVGFEDTVKVYE</sequence>
<dbReference type="Proteomes" id="UP001152561">
    <property type="component" value="Unassembled WGS sequence"/>
</dbReference>
<evidence type="ECO:0000313" key="4">
    <source>
        <dbReference type="Proteomes" id="UP001152561"/>
    </source>
</evidence>
<evidence type="ECO:0000256" key="2">
    <source>
        <dbReference type="PROSITE-ProRule" id="PRU00708"/>
    </source>
</evidence>
<dbReference type="Gene3D" id="1.25.40.10">
    <property type="entry name" value="Tetratricopeptide repeat domain"/>
    <property type="match status" value="4"/>
</dbReference>
<evidence type="ECO:0000256" key="1">
    <source>
        <dbReference type="ARBA" id="ARBA00022737"/>
    </source>
</evidence>
<dbReference type="FunFam" id="1.25.40.10:FF:000073">
    <property type="entry name" value="Pentatricopeptide repeat-containing protein chloroplastic"/>
    <property type="match status" value="1"/>
</dbReference>
<feature type="repeat" description="PPR" evidence="2">
    <location>
        <begin position="159"/>
        <end position="193"/>
    </location>
</feature>
<accession>A0A9Q1QYV8</accession>
<dbReference type="Pfam" id="PF01535">
    <property type="entry name" value="PPR"/>
    <property type="match status" value="2"/>
</dbReference>
<proteinExistence type="predicted"/>
<keyword evidence="1" id="KW-0677">Repeat</keyword>
<feature type="repeat" description="PPR" evidence="2">
    <location>
        <begin position="301"/>
        <end position="335"/>
    </location>
</feature>
<dbReference type="PANTHER" id="PTHR47926:SF347">
    <property type="entry name" value="PENTATRICOPEPTIDE REPEAT-CONTAINING PROTEIN"/>
    <property type="match status" value="1"/>
</dbReference>
<reference evidence="4" key="1">
    <citation type="journal article" date="2023" name="Proc. Natl. Acad. Sci. U.S.A.">
        <title>Genomic and structural basis for evolution of tropane alkaloid biosynthesis.</title>
        <authorList>
            <person name="Wanga Y.-J."/>
            <person name="Taina T."/>
            <person name="Yua J.-Y."/>
            <person name="Lia J."/>
            <person name="Xua B."/>
            <person name="Chenc J."/>
            <person name="D'Auriad J.C."/>
            <person name="Huanga J.-P."/>
            <person name="Huanga S.-X."/>
        </authorList>
    </citation>
    <scope>NUCLEOTIDE SEQUENCE [LARGE SCALE GENOMIC DNA]</scope>
    <source>
        <strain evidence="4">cv. KIB-2019</strain>
    </source>
</reference>
<dbReference type="GO" id="GO:0003723">
    <property type="term" value="F:RNA binding"/>
    <property type="evidence" value="ECO:0007669"/>
    <property type="project" value="InterPro"/>
</dbReference>
<dbReference type="InterPro" id="IPR011990">
    <property type="entry name" value="TPR-like_helical_dom_sf"/>
</dbReference>
<gene>
    <name evidence="3" type="ORF">K7X08_023563</name>
</gene>
<organism evidence="3 4">
    <name type="scientific">Anisodus acutangulus</name>
    <dbReference type="NCBI Taxonomy" id="402998"/>
    <lineage>
        <taxon>Eukaryota</taxon>
        <taxon>Viridiplantae</taxon>
        <taxon>Streptophyta</taxon>
        <taxon>Embryophyta</taxon>
        <taxon>Tracheophyta</taxon>
        <taxon>Spermatophyta</taxon>
        <taxon>Magnoliopsida</taxon>
        <taxon>eudicotyledons</taxon>
        <taxon>Gunneridae</taxon>
        <taxon>Pentapetalae</taxon>
        <taxon>asterids</taxon>
        <taxon>lamiids</taxon>
        <taxon>Solanales</taxon>
        <taxon>Solanaceae</taxon>
        <taxon>Solanoideae</taxon>
        <taxon>Hyoscyameae</taxon>
        <taxon>Anisodus</taxon>
    </lineage>
</organism>
<dbReference type="InterPro" id="IPR046848">
    <property type="entry name" value="E_motif"/>
</dbReference>
<dbReference type="PROSITE" id="PS51375">
    <property type="entry name" value="PPR"/>
    <property type="match status" value="4"/>
</dbReference>
<protein>
    <submittedName>
        <fullName evidence="3">Uncharacterized protein</fullName>
    </submittedName>
</protein>
<dbReference type="Pfam" id="PF13041">
    <property type="entry name" value="PPR_2"/>
    <property type="match status" value="3"/>
</dbReference>
<dbReference type="AlphaFoldDB" id="A0A9Q1QYV8"/>
<dbReference type="PANTHER" id="PTHR47926">
    <property type="entry name" value="PENTATRICOPEPTIDE REPEAT-CONTAINING PROTEIN"/>
    <property type="match status" value="1"/>
</dbReference>
<dbReference type="EMBL" id="JAJAGQ010000021">
    <property type="protein sequence ID" value="KAJ8530682.1"/>
    <property type="molecule type" value="Genomic_DNA"/>
</dbReference>
<dbReference type="InterPro" id="IPR046960">
    <property type="entry name" value="PPR_At4g14850-like_plant"/>
</dbReference>
<dbReference type="GO" id="GO:0009451">
    <property type="term" value="P:RNA modification"/>
    <property type="evidence" value="ECO:0007669"/>
    <property type="project" value="InterPro"/>
</dbReference>
<dbReference type="Pfam" id="PF20431">
    <property type="entry name" value="E_motif"/>
    <property type="match status" value="1"/>
</dbReference>
<feature type="repeat" description="PPR" evidence="2">
    <location>
        <begin position="89"/>
        <end position="123"/>
    </location>
</feature>